<dbReference type="SUPFAM" id="SSF47699">
    <property type="entry name" value="Bifunctional inhibitor/lipid-transfer protein/seed storage 2S albumin"/>
    <property type="match status" value="1"/>
</dbReference>
<feature type="signal peptide" evidence="6">
    <location>
        <begin position="1"/>
        <end position="17"/>
    </location>
</feature>
<dbReference type="InterPro" id="IPR016140">
    <property type="entry name" value="Bifunc_inhib/LTP/seed_store"/>
</dbReference>
<accession>A0A6P5F9K3</accession>
<sequence>MGQLLLLITTICVATSGDPLDCSDALGDLSPCLDYCTDDADYPSIDCCEQLPTVCRAQPVCFCAVVGGTSSDLLGIPIDTDRAVNLPDACDNDYDYGNSHVAPASVSTTLMVNTTTSTRPNPRQNKTNVAPPSSP</sequence>
<reference evidence="9" key="2">
    <citation type="submission" date="2025-08" db="UniProtKB">
        <authorList>
            <consortium name="RefSeq"/>
        </authorList>
    </citation>
    <scope>IDENTIFICATION</scope>
    <source>
        <tissue evidence="9">Leaf</tissue>
    </source>
</reference>
<evidence type="ECO:0000256" key="4">
    <source>
        <dbReference type="ARBA" id="ARBA00023180"/>
    </source>
</evidence>
<name>A0A6P5F9K3_ANACO</name>
<evidence type="ECO:0000256" key="5">
    <source>
        <dbReference type="SAM" id="MobiDB-lite"/>
    </source>
</evidence>
<evidence type="ECO:0000313" key="8">
    <source>
        <dbReference type="Proteomes" id="UP000515123"/>
    </source>
</evidence>
<dbReference type="GeneID" id="109712903"/>
<dbReference type="RefSeq" id="XP_020092297.1">
    <property type="nucleotide sequence ID" value="XM_020236708.1"/>
</dbReference>
<dbReference type="Pfam" id="PF14368">
    <property type="entry name" value="LTP_2"/>
    <property type="match status" value="1"/>
</dbReference>
<gene>
    <name evidence="9" type="primary">LOC109712903</name>
</gene>
<dbReference type="OrthoDB" id="681759at2759"/>
<reference evidence="8" key="1">
    <citation type="journal article" date="2015" name="Nat. Genet.">
        <title>The pineapple genome and the evolution of CAM photosynthesis.</title>
        <authorList>
            <person name="Ming R."/>
            <person name="VanBuren R."/>
            <person name="Wai C.M."/>
            <person name="Tang H."/>
            <person name="Schatz M.C."/>
            <person name="Bowers J.E."/>
            <person name="Lyons E."/>
            <person name="Wang M.L."/>
            <person name="Chen J."/>
            <person name="Biggers E."/>
            <person name="Zhang J."/>
            <person name="Huang L."/>
            <person name="Zhang L."/>
            <person name="Miao W."/>
            <person name="Zhang J."/>
            <person name="Ye Z."/>
            <person name="Miao C."/>
            <person name="Lin Z."/>
            <person name="Wang H."/>
            <person name="Zhou H."/>
            <person name="Yim W.C."/>
            <person name="Priest H.D."/>
            <person name="Zheng C."/>
            <person name="Woodhouse M."/>
            <person name="Edger P.P."/>
            <person name="Guyot R."/>
            <person name="Guo H.B."/>
            <person name="Guo H."/>
            <person name="Zheng G."/>
            <person name="Singh R."/>
            <person name="Sharma A."/>
            <person name="Min X."/>
            <person name="Zheng Y."/>
            <person name="Lee H."/>
            <person name="Gurtowski J."/>
            <person name="Sedlazeck F.J."/>
            <person name="Harkess A."/>
            <person name="McKain M.R."/>
            <person name="Liao Z."/>
            <person name="Fang J."/>
            <person name="Liu J."/>
            <person name="Zhang X."/>
            <person name="Zhang Q."/>
            <person name="Hu W."/>
            <person name="Qin Y."/>
            <person name="Wang K."/>
            <person name="Chen L.Y."/>
            <person name="Shirley N."/>
            <person name="Lin Y.R."/>
            <person name="Liu L.Y."/>
            <person name="Hernandez A.G."/>
            <person name="Wright C.L."/>
            <person name="Bulone V."/>
            <person name="Tuskan G.A."/>
            <person name="Heath K."/>
            <person name="Zee F."/>
            <person name="Moore P.H."/>
            <person name="Sunkar R."/>
            <person name="Leebens-Mack J.H."/>
            <person name="Mockler T."/>
            <person name="Bennetzen J.L."/>
            <person name="Freeling M."/>
            <person name="Sankoff D."/>
            <person name="Paterson A.H."/>
            <person name="Zhu X."/>
            <person name="Yang X."/>
            <person name="Smith J.A."/>
            <person name="Cushman J.C."/>
            <person name="Paull R.E."/>
            <person name="Yu Q."/>
        </authorList>
    </citation>
    <scope>NUCLEOTIDE SEQUENCE [LARGE SCALE GENOMIC DNA]</scope>
    <source>
        <strain evidence="8">cv. F153</strain>
    </source>
</reference>
<dbReference type="Gene3D" id="1.10.110.10">
    <property type="entry name" value="Plant lipid-transfer and hydrophobic proteins"/>
    <property type="match status" value="1"/>
</dbReference>
<dbReference type="AlphaFoldDB" id="A0A6P5F9K3"/>
<dbReference type="InterPro" id="IPR043325">
    <property type="entry name" value="LTSS"/>
</dbReference>
<feature type="region of interest" description="Disordered" evidence="5">
    <location>
        <begin position="114"/>
        <end position="135"/>
    </location>
</feature>
<evidence type="ECO:0000256" key="6">
    <source>
        <dbReference type="SAM" id="SignalP"/>
    </source>
</evidence>
<evidence type="ECO:0000256" key="2">
    <source>
        <dbReference type="ARBA" id="ARBA00022729"/>
    </source>
</evidence>
<comment type="similarity">
    <text evidence="1">Belongs to the plant LTP family.</text>
</comment>
<evidence type="ECO:0000256" key="1">
    <source>
        <dbReference type="ARBA" id="ARBA00009748"/>
    </source>
</evidence>
<organism evidence="8 9">
    <name type="scientific">Ananas comosus</name>
    <name type="common">Pineapple</name>
    <name type="synonym">Ananas ananas</name>
    <dbReference type="NCBI Taxonomy" id="4615"/>
    <lineage>
        <taxon>Eukaryota</taxon>
        <taxon>Viridiplantae</taxon>
        <taxon>Streptophyta</taxon>
        <taxon>Embryophyta</taxon>
        <taxon>Tracheophyta</taxon>
        <taxon>Spermatophyta</taxon>
        <taxon>Magnoliopsida</taxon>
        <taxon>Liliopsida</taxon>
        <taxon>Poales</taxon>
        <taxon>Bromeliaceae</taxon>
        <taxon>Bromelioideae</taxon>
        <taxon>Ananas</taxon>
    </lineage>
</organism>
<keyword evidence="3" id="KW-1015">Disulfide bond</keyword>
<protein>
    <submittedName>
        <fullName evidence="9">Non-specific lipid-transfer protein-like protein At2g13820</fullName>
    </submittedName>
</protein>
<dbReference type="InterPro" id="IPR036312">
    <property type="entry name" value="Bifun_inhib/LTP/seed_sf"/>
</dbReference>
<keyword evidence="8" id="KW-1185">Reference proteome</keyword>
<proteinExistence type="inferred from homology"/>
<dbReference type="Proteomes" id="UP000515123">
    <property type="component" value="Linkage group 7"/>
</dbReference>
<feature type="domain" description="Bifunctional inhibitor/plant lipid transfer protein/seed storage helical" evidence="7">
    <location>
        <begin position="14"/>
        <end position="95"/>
    </location>
</feature>
<dbReference type="CDD" id="cd00010">
    <property type="entry name" value="AAI_LTSS"/>
    <property type="match status" value="1"/>
</dbReference>
<dbReference type="PANTHER" id="PTHR33044">
    <property type="entry name" value="BIFUNCTIONAL INHIBITOR/LIPID-TRANSFER PROTEIN/SEED STORAGE 2S ALBUMIN SUPERFAMILY PROTEIN-RELATED"/>
    <property type="match status" value="1"/>
</dbReference>
<feature type="compositionally biased region" description="Polar residues" evidence="5">
    <location>
        <begin position="119"/>
        <end position="135"/>
    </location>
</feature>
<evidence type="ECO:0000256" key="3">
    <source>
        <dbReference type="ARBA" id="ARBA00023157"/>
    </source>
</evidence>
<feature type="chain" id="PRO_5028175198" evidence="6">
    <location>
        <begin position="18"/>
        <end position="135"/>
    </location>
</feature>
<keyword evidence="2 6" id="KW-0732">Signal</keyword>
<keyword evidence="4" id="KW-0325">Glycoprotein</keyword>
<evidence type="ECO:0000313" key="9">
    <source>
        <dbReference type="RefSeq" id="XP_020092297.1"/>
    </source>
</evidence>
<evidence type="ECO:0000259" key="7">
    <source>
        <dbReference type="Pfam" id="PF14368"/>
    </source>
</evidence>